<dbReference type="PANTHER" id="PTHR42840:SF3">
    <property type="entry name" value="BINDING ROSSMANN FOLD OXIDOREDUCTASE, PUTATIVE (AFU_ORTHOLOGUE AFUA_2G10240)-RELATED"/>
    <property type="match status" value="1"/>
</dbReference>
<dbReference type="PANTHER" id="PTHR42840">
    <property type="entry name" value="NAD(P)-BINDING ROSSMANN-FOLD SUPERFAMILY PROTEIN-RELATED"/>
    <property type="match status" value="1"/>
</dbReference>
<evidence type="ECO:0000256" key="2">
    <source>
        <dbReference type="ARBA" id="ARBA00023002"/>
    </source>
</evidence>
<evidence type="ECO:0000313" key="5">
    <source>
        <dbReference type="EMBL" id="MDR7357811.1"/>
    </source>
</evidence>
<dbReference type="SUPFAM" id="SSF55347">
    <property type="entry name" value="Glyceraldehyde-3-phosphate dehydrogenase-like, C-terminal domain"/>
    <property type="match status" value="1"/>
</dbReference>
<feature type="domain" description="Gfo/Idh/MocA-like oxidoreductase N-terminal" evidence="3">
    <location>
        <begin position="3"/>
        <end position="115"/>
    </location>
</feature>
<accession>A0ABU2BGN8</accession>
<comment type="caution">
    <text evidence="5">The sequence shown here is derived from an EMBL/GenBank/DDBJ whole genome shotgun (WGS) entry which is preliminary data.</text>
</comment>
<keyword evidence="2 5" id="KW-0560">Oxidoreductase</keyword>
<dbReference type="Pfam" id="PF02894">
    <property type="entry name" value="GFO_IDH_MocA_C"/>
    <property type="match status" value="1"/>
</dbReference>
<evidence type="ECO:0000313" key="6">
    <source>
        <dbReference type="Proteomes" id="UP001183817"/>
    </source>
</evidence>
<proteinExistence type="inferred from homology"/>
<dbReference type="EMBL" id="JAVDYI010000001">
    <property type="protein sequence ID" value="MDR7357811.1"/>
    <property type="molecule type" value="Genomic_DNA"/>
</dbReference>
<dbReference type="Proteomes" id="UP001183817">
    <property type="component" value="Unassembled WGS sequence"/>
</dbReference>
<dbReference type="Gene3D" id="3.40.50.720">
    <property type="entry name" value="NAD(P)-binding Rossmann-like Domain"/>
    <property type="match status" value="1"/>
</dbReference>
<feature type="domain" description="Gfo/Idh/MocA-like oxidoreductase C-terminal" evidence="4">
    <location>
        <begin position="139"/>
        <end position="323"/>
    </location>
</feature>
<dbReference type="EC" id="1.1.1.18" evidence="5"/>
<dbReference type="GO" id="GO:0050112">
    <property type="term" value="F:inositol 2-dehydrogenase (NAD+) activity"/>
    <property type="evidence" value="ECO:0007669"/>
    <property type="project" value="UniProtKB-EC"/>
</dbReference>
<keyword evidence="6" id="KW-1185">Reference proteome</keyword>
<comment type="similarity">
    <text evidence="1">Belongs to the Gfo/Idh/MocA family.</text>
</comment>
<evidence type="ECO:0000256" key="1">
    <source>
        <dbReference type="ARBA" id="ARBA00010928"/>
    </source>
</evidence>
<dbReference type="Pfam" id="PF01408">
    <property type="entry name" value="GFO_IDH_MocA"/>
    <property type="match status" value="1"/>
</dbReference>
<gene>
    <name evidence="5" type="ORF">J2S64_001502</name>
</gene>
<name>A0ABU2BGN8_9MICC</name>
<reference evidence="5 6" key="1">
    <citation type="submission" date="2023-07" db="EMBL/GenBank/DDBJ databases">
        <title>Sequencing the genomes of 1000 actinobacteria strains.</title>
        <authorList>
            <person name="Klenk H.-P."/>
        </authorList>
    </citation>
    <scope>NUCLEOTIDE SEQUENCE [LARGE SCALE GENOMIC DNA]</scope>
    <source>
        <strain evidence="5 6">DSM 20167</strain>
    </source>
</reference>
<protein>
    <submittedName>
        <fullName evidence="5">Myo-inositol 2-dehydrogenase/D-chiro-inositol 1-dehydrogenase</fullName>
        <ecNumber evidence="5">1.1.1.18</ecNumber>
        <ecNumber evidence="5">1.1.1.369</ecNumber>
    </submittedName>
</protein>
<dbReference type="InterPro" id="IPR036291">
    <property type="entry name" value="NAD(P)-bd_dom_sf"/>
</dbReference>
<dbReference type="Gene3D" id="3.30.360.10">
    <property type="entry name" value="Dihydrodipicolinate Reductase, domain 2"/>
    <property type="match status" value="1"/>
</dbReference>
<organism evidence="5 6">
    <name type="scientific">Paeniglutamicibacter sulfureus</name>
    <dbReference type="NCBI Taxonomy" id="43666"/>
    <lineage>
        <taxon>Bacteria</taxon>
        <taxon>Bacillati</taxon>
        <taxon>Actinomycetota</taxon>
        <taxon>Actinomycetes</taxon>
        <taxon>Micrococcales</taxon>
        <taxon>Micrococcaceae</taxon>
        <taxon>Paeniglutamicibacter</taxon>
    </lineage>
</organism>
<sequence length="330" mass="35104">MPVRVGVIGAGIMGADHARNLAENIGGASLAGVADIDAARAREHAHGGFSTDNALELINHPDVDAVLIASHDSTHAELALAALRAGKHVLCEKPLAQNAADSRAIVDAARAASQRAGKSLLGVGFMRRFDPGHLRLRRIVEEDTLGKVLMVHCVSRNVSSAPGTSNESAIMNSAIHELDSLPWLLGSAITEVAWIPGGAGSAHAEGFQDPAFMLLRTANGVLATLELYLNARHGYSTQCEVVCEEGTVSLREPANVEFNRDGKNFVEYPADWRPRFAEAYRTELQDWIRSITDGAPNPLASGTDGLNASLVGEAMVESMRRGGQFVPVAY</sequence>
<dbReference type="InterPro" id="IPR004104">
    <property type="entry name" value="Gfo/Idh/MocA-like_OxRdtase_C"/>
</dbReference>
<dbReference type="InterPro" id="IPR000683">
    <property type="entry name" value="Gfo/Idh/MocA-like_OxRdtase_N"/>
</dbReference>
<evidence type="ECO:0000259" key="3">
    <source>
        <dbReference type="Pfam" id="PF01408"/>
    </source>
</evidence>
<dbReference type="RefSeq" id="WP_302262926.1">
    <property type="nucleotide sequence ID" value="NZ_BAAAWO010000001.1"/>
</dbReference>
<evidence type="ECO:0000259" key="4">
    <source>
        <dbReference type="Pfam" id="PF02894"/>
    </source>
</evidence>
<dbReference type="SUPFAM" id="SSF51735">
    <property type="entry name" value="NAD(P)-binding Rossmann-fold domains"/>
    <property type="match status" value="1"/>
</dbReference>
<dbReference type="EC" id="1.1.1.369" evidence="5"/>